<dbReference type="Pfam" id="PF13895">
    <property type="entry name" value="Ig_2"/>
    <property type="match status" value="1"/>
</dbReference>
<dbReference type="Ensembl" id="ENSFHET00000004949.1">
    <property type="protein sequence ID" value="ENSFHEP00000025543.1"/>
    <property type="gene ID" value="ENSFHEG00000007862.1"/>
</dbReference>
<proteinExistence type="predicted"/>
<evidence type="ECO:0000313" key="3">
    <source>
        <dbReference type="Proteomes" id="UP000265000"/>
    </source>
</evidence>
<dbReference type="InterPro" id="IPR007110">
    <property type="entry name" value="Ig-like_dom"/>
</dbReference>
<evidence type="ECO:0000259" key="1">
    <source>
        <dbReference type="PROSITE" id="PS50835"/>
    </source>
</evidence>
<reference evidence="2" key="1">
    <citation type="submission" date="2025-08" db="UniProtKB">
        <authorList>
            <consortium name="Ensembl"/>
        </authorList>
    </citation>
    <scope>IDENTIFICATION</scope>
</reference>
<keyword evidence="3" id="KW-1185">Reference proteome</keyword>
<sequence>TRFYGSFDKKQHHKGMSLFSVDPPTVHVQAPTQPRGNLTVIEGHNITLKCVVDRSNPTPRLTWHKDGKKVLQSQDYIISRVKPQDSGIYTCTAMNSVGSGTSNPVYLDVLCDKVSISAKDDNVKVNSFLTFTCDTKANPEPWFSWYHYKQSDPSNWTSLINKKLLTFKSIQRTDEGCYICNASNKIGNGETSQPKFPPTKVSLSLASKVKEGQSVTVICTAESFPLSNFELKRSSTPDFSTSEQFFYQPANQQISLTYTFNVTTAHAGFYTCLASNSEGNMRSAQRKLEGHHPQTPLKLKPFHNPILFPL</sequence>
<name>A0A3Q2QE56_FUNHE</name>
<reference evidence="2" key="2">
    <citation type="submission" date="2025-09" db="UniProtKB">
        <authorList>
            <consortium name="Ensembl"/>
        </authorList>
    </citation>
    <scope>IDENTIFICATION</scope>
</reference>
<dbReference type="PANTHER" id="PTHR46013">
    <property type="entry name" value="VASCULAR CELL ADHESION MOLECULE 1"/>
    <property type="match status" value="1"/>
</dbReference>
<dbReference type="PANTHER" id="PTHR46013:SF4">
    <property type="entry name" value="B-CELL RECEPTOR CD22-RELATED"/>
    <property type="match status" value="1"/>
</dbReference>
<dbReference type="Pfam" id="PF13927">
    <property type="entry name" value="Ig_3"/>
    <property type="match status" value="2"/>
</dbReference>
<dbReference type="Gene3D" id="2.60.40.10">
    <property type="entry name" value="Immunoglobulins"/>
    <property type="match status" value="3"/>
</dbReference>
<feature type="domain" description="Ig-like" evidence="1">
    <location>
        <begin position="194"/>
        <end position="289"/>
    </location>
</feature>
<dbReference type="SMART" id="SM00408">
    <property type="entry name" value="IGc2"/>
    <property type="match status" value="3"/>
</dbReference>
<dbReference type="InterPro" id="IPR003599">
    <property type="entry name" value="Ig_sub"/>
</dbReference>
<dbReference type="STRING" id="8078.ENSFHEP00000025543"/>
<protein>
    <recommendedName>
        <fullName evidence="1">Ig-like domain-containing protein</fullName>
    </recommendedName>
</protein>
<dbReference type="Proteomes" id="UP000265000">
    <property type="component" value="Unplaced"/>
</dbReference>
<accession>A0A3Q2QE56</accession>
<dbReference type="InterPro" id="IPR013783">
    <property type="entry name" value="Ig-like_fold"/>
</dbReference>
<dbReference type="InterPro" id="IPR003598">
    <property type="entry name" value="Ig_sub2"/>
</dbReference>
<evidence type="ECO:0000313" key="2">
    <source>
        <dbReference type="Ensembl" id="ENSFHEP00000025543.1"/>
    </source>
</evidence>
<dbReference type="InterPro" id="IPR036179">
    <property type="entry name" value="Ig-like_dom_sf"/>
</dbReference>
<dbReference type="AlphaFoldDB" id="A0A3Q2QE56"/>
<dbReference type="SUPFAM" id="SSF48726">
    <property type="entry name" value="Immunoglobulin"/>
    <property type="match status" value="3"/>
</dbReference>
<dbReference type="PROSITE" id="PS50835">
    <property type="entry name" value="IG_LIKE"/>
    <property type="match status" value="3"/>
</dbReference>
<dbReference type="GeneTree" id="ENSGT01150000286924"/>
<feature type="domain" description="Ig-like" evidence="1">
    <location>
        <begin position="112"/>
        <end position="184"/>
    </location>
</feature>
<feature type="domain" description="Ig-like" evidence="1">
    <location>
        <begin position="24"/>
        <end position="108"/>
    </location>
</feature>
<organism evidence="2 3">
    <name type="scientific">Fundulus heteroclitus</name>
    <name type="common">Killifish</name>
    <name type="synonym">Mummichog</name>
    <dbReference type="NCBI Taxonomy" id="8078"/>
    <lineage>
        <taxon>Eukaryota</taxon>
        <taxon>Metazoa</taxon>
        <taxon>Chordata</taxon>
        <taxon>Craniata</taxon>
        <taxon>Vertebrata</taxon>
        <taxon>Euteleostomi</taxon>
        <taxon>Actinopterygii</taxon>
        <taxon>Neopterygii</taxon>
        <taxon>Teleostei</taxon>
        <taxon>Neoteleostei</taxon>
        <taxon>Acanthomorphata</taxon>
        <taxon>Ovalentaria</taxon>
        <taxon>Atherinomorphae</taxon>
        <taxon>Cyprinodontiformes</taxon>
        <taxon>Fundulidae</taxon>
        <taxon>Fundulus</taxon>
    </lineage>
</organism>
<dbReference type="SMART" id="SM00409">
    <property type="entry name" value="IG"/>
    <property type="match status" value="3"/>
</dbReference>